<keyword evidence="2" id="KW-1185">Reference proteome</keyword>
<accession>A0ABT4KNZ3</accession>
<evidence type="ECO:0000313" key="1">
    <source>
        <dbReference type="EMBL" id="MCZ4093698.1"/>
    </source>
</evidence>
<protein>
    <submittedName>
        <fullName evidence="1">Uncharacterized protein</fullName>
    </submittedName>
</protein>
<sequence>MRRCFVRVSVDGAFHAAGKIMGKLKEPTAIDCWTCSRERGELLDLAFERAHTLKRIIPPRLQLACDMPLGRIHQLVPAPGERRLVPRAFKFSLNCGDDVSPRPLDLIGGEDRRLDSAVRDRFQNLGCDCAIDSYATNTNAQADTDVRVVAAALVTVGVALRTAVEIHASFCRSVRSASAPSAGRAAARRFARAVLLHVRVLKQKLLILFILLPTDKAAMIVAQQNVPLIPGLAQPVGLGARPSTISVRCARLPKA</sequence>
<dbReference type="Proteomes" id="UP001079430">
    <property type="component" value="Unassembled WGS sequence"/>
</dbReference>
<name>A0ABT4KNZ3_9HYPH</name>
<dbReference type="EMBL" id="JAPVOI010000005">
    <property type="protein sequence ID" value="MCZ4093698.1"/>
    <property type="molecule type" value="Genomic_DNA"/>
</dbReference>
<dbReference type="RefSeq" id="WP_269285507.1">
    <property type="nucleotide sequence ID" value="NZ_JAPVOI010000005.1"/>
</dbReference>
<comment type="caution">
    <text evidence="1">The sequence shown here is derived from an EMBL/GenBank/DDBJ whole genome shotgun (WGS) entry which is preliminary data.</text>
</comment>
<proteinExistence type="predicted"/>
<organism evidence="1 2">
    <name type="scientific">Sinorhizobium psoraleae</name>
    <dbReference type="NCBI Taxonomy" id="520838"/>
    <lineage>
        <taxon>Bacteria</taxon>
        <taxon>Pseudomonadati</taxon>
        <taxon>Pseudomonadota</taxon>
        <taxon>Alphaproteobacteria</taxon>
        <taxon>Hyphomicrobiales</taxon>
        <taxon>Rhizobiaceae</taxon>
        <taxon>Sinorhizobium/Ensifer group</taxon>
        <taxon>Sinorhizobium</taxon>
    </lineage>
</organism>
<reference evidence="1" key="1">
    <citation type="submission" date="2022-10" db="EMBL/GenBank/DDBJ databases">
        <title>Whole genome sequencing of three plant growth promoting bacteria isolated from Vachellia tortilis subsp. raddiana in Morocco.</title>
        <authorList>
            <person name="Hnini M."/>
            <person name="Zouagui R."/>
            <person name="Zouagui H."/>
            <person name="Chemao Elfihri M.-W."/>
            <person name="Ibrahimi A."/>
            <person name="Sbabou L."/>
            <person name="Aurag J."/>
        </authorList>
    </citation>
    <scope>NUCLEOTIDE SEQUENCE</scope>
    <source>
        <strain evidence="1">LMR678</strain>
    </source>
</reference>
<evidence type="ECO:0000313" key="2">
    <source>
        <dbReference type="Proteomes" id="UP001079430"/>
    </source>
</evidence>
<gene>
    <name evidence="1" type="ORF">O3W52_28400</name>
</gene>